<dbReference type="Pfam" id="PF07282">
    <property type="entry name" value="Cas12f1-like_TNB"/>
    <property type="match status" value="1"/>
</dbReference>
<evidence type="ECO:0000259" key="2">
    <source>
        <dbReference type="Pfam" id="PF07282"/>
    </source>
</evidence>
<dbReference type="PANTHER" id="PTHR36172:SF1">
    <property type="entry name" value="RESOLVASE-RELATED"/>
    <property type="match status" value="1"/>
</dbReference>
<name>A0ABX1PBJ9_9CYAN</name>
<feature type="domain" description="Cas12f1-like TNB" evidence="2">
    <location>
        <begin position="77"/>
        <end position="142"/>
    </location>
</feature>
<dbReference type="EMBL" id="QMEB01000197">
    <property type="protein sequence ID" value="NMG21838.1"/>
    <property type="molecule type" value="Genomic_DNA"/>
</dbReference>
<dbReference type="PANTHER" id="PTHR36172">
    <property type="match status" value="1"/>
</dbReference>
<dbReference type="RefSeq" id="WP_169157061.1">
    <property type="nucleotide sequence ID" value="NZ_CAWPJE010000192.1"/>
</dbReference>
<proteinExistence type="predicted"/>
<keyword evidence="1" id="KW-0238">DNA-binding</keyword>
<dbReference type="Proteomes" id="UP000718564">
    <property type="component" value="Unassembled WGS sequence"/>
</dbReference>
<organism evidence="3 4">
    <name type="scientific">Brasilonema bromeliae SPC951</name>
    <dbReference type="NCBI Taxonomy" id="385972"/>
    <lineage>
        <taxon>Bacteria</taxon>
        <taxon>Bacillati</taxon>
        <taxon>Cyanobacteriota</taxon>
        <taxon>Cyanophyceae</taxon>
        <taxon>Nostocales</taxon>
        <taxon>Scytonemataceae</taxon>
        <taxon>Brasilonema</taxon>
        <taxon>Bromeliae group (in: Brasilonema)</taxon>
    </lineage>
</organism>
<comment type="caution">
    <text evidence="3">The sequence shown here is derived from an EMBL/GenBank/DDBJ whole genome shotgun (WGS) entry which is preliminary data.</text>
</comment>
<reference evidence="3 4" key="1">
    <citation type="submission" date="2018-06" db="EMBL/GenBank/DDBJ databases">
        <title>Comparative genomics of Brasilonema spp. strains.</title>
        <authorList>
            <person name="Alvarenga D.O."/>
            <person name="Fiore M.F."/>
            <person name="Varani A.M."/>
        </authorList>
    </citation>
    <scope>NUCLEOTIDE SEQUENCE [LARGE SCALE GENOMIC DNA]</scope>
    <source>
        <strain evidence="3 4">SPC951</strain>
    </source>
</reference>
<evidence type="ECO:0000313" key="4">
    <source>
        <dbReference type="Proteomes" id="UP000718564"/>
    </source>
</evidence>
<evidence type="ECO:0000256" key="1">
    <source>
        <dbReference type="ARBA" id="ARBA00023125"/>
    </source>
</evidence>
<gene>
    <name evidence="3" type="ORF">DP116_21265</name>
</gene>
<evidence type="ECO:0000313" key="3">
    <source>
        <dbReference type="EMBL" id="NMG21838.1"/>
    </source>
</evidence>
<protein>
    <submittedName>
        <fullName evidence="3">Transposase</fullName>
    </submittedName>
</protein>
<accession>A0ABX1PBJ9</accession>
<dbReference type="InterPro" id="IPR010095">
    <property type="entry name" value="Cas12f1-like_TNB"/>
</dbReference>
<dbReference type="InterPro" id="IPR051491">
    <property type="entry name" value="Recombinase/Transposase-rel"/>
</dbReference>
<keyword evidence="4" id="KW-1185">Reference proteome</keyword>
<sequence length="167" mass="19262">MRERIRNIVDEAHKQVAHYICSQFDVILLPSFETSEMVSQRGGRVPRHKATGEPVRVVKKSIKLRSKSVRAMLSWSHYRFKEYLKFKAQEWNTQVIEVSEAYTSITCTKCGHIHTKLGGNKKFKCPSCGHTLPRDLNGSLGIYLKALVERPELLQWREHLLPMGNQS</sequence>